<proteinExistence type="predicted"/>
<keyword evidence="1" id="KW-0812">Transmembrane</keyword>
<dbReference type="Proteomes" id="UP000007879">
    <property type="component" value="Unassembled WGS sequence"/>
</dbReference>
<keyword evidence="1" id="KW-0472">Membrane</keyword>
<evidence type="ECO:0000313" key="3">
    <source>
        <dbReference type="Proteomes" id="UP000007879"/>
    </source>
</evidence>
<reference evidence="3" key="1">
    <citation type="journal article" date="2010" name="Nature">
        <title>The Amphimedon queenslandica genome and the evolution of animal complexity.</title>
        <authorList>
            <person name="Srivastava M."/>
            <person name="Simakov O."/>
            <person name="Chapman J."/>
            <person name="Fahey B."/>
            <person name="Gauthier M.E."/>
            <person name="Mitros T."/>
            <person name="Richards G.S."/>
            <person name="Conaco C."/>
            <person name="Dacre M."/>
            <person name="Hellsten U."/>
            <person name="Larroux C."/>
            <person name="Putnam N.H."/>
            <person name="Stanke M."/>
            <person name="Adamska M."/>
            <person name="Darling A."/>
            <person name="Degnan S.M."/>
            <person name="Oakley T.H."/>
            <person name="Plachetzki D.C."/>
            <person name="Zhai Y."/>
            <person name="Adamski M."/>
            <person name="Calcino A."/>
            <person name="Cummins S.F."/>
            <person name="Goodstein D.M."/>
            <person name="Harris C."/>
            <person name="Jackson D.J."/>
            <person name="Leys S.P."/>
            <person name="Shu S."/>
            <person name="Woodcroft B.J."/>
            <person name="Vervoort M."/>
            <person name="Kosik K.S."/>
            <person name="Manning G."/>
            <person name="Degnan B.M."/>
            <person name="Rokhsar D.S."/>
        </authorList>
    </citation>
    <scope>NUCLEOTIDE SEQUENCE [LARGE SCALE GENOMIC DNA]</scope>
</reference>
<protein>
    <submittedName>
        <fullName evidence="2">Uncharacterized protein</fullName>
    </submittedName>
</protein>
<keyword evidence="3" id="KW-1185">Reference proteome</keyword>
<accession>A0AAN0K3Z5</accession>
<dbReference type="GeneID" id="109593102"/>
<dbReference type="KEGG" id="aqu:109593102"/>
<evidence type="ECO:0000313" key="2">
    <source>
        <dbReference type="EnsemblMetazoa" id="XP_019863899.1"/>
    </source>
</evidence>
<organism evidence="2 3">
    <name type="scientific">Amphimedon queenslandica</name>
    <name type="common">Sponge</name>
    <dbReference type="NCBI Taxonomy" id="400682"/>
    <lineage>
        <taxon>Eukaryota</taxon>
        <taxon>Metazoa</taxon>
        <taxon>Porifera</taxon>
        <taxon>Demospongiae</taxon>
        <taxon>Heteroscleromorpha</taxon>
        <taxon>Haplosclerida</taxon>
        <taxon>Niphatidae</taxon>
        <taxon>Amphimedon</taxon>
    </lineage>
</organism>
<dbReference type="RefSeq" id="XP_019863899.1">
    <property type="nucleotide sequence ID" value="XM_020008340.1"/>
</dbReference>
<name>A0AAN0K3Z5_AMPQE</name>
<feature type="transmembrane region" description="Helical" evidence="1">
    <location>
        <begin position="144"/>
        <end position="174"/>
    </location>
</feature>
<dbReference type="AlphaFoldDB" id="A0AAN0K3Z5"/>
<evidence type="ECO:0000256" key="1">
    <source>
        <dbReference type="SAM" id="Phobius"/>
    </source>
</evidence>
<reference evidence="2" key="2">
    <citation type="submission" date="2024-06" db="UniProtKB">
        <authorList>
            <consortium name="EnsemblMetazoa"/>
        </authorList>
    </citation>
    <scope>IDENTIFICATION</scope>
</reference>
<sequence>MIGTNLYEFIPQTPLQFQEGDIFGVYSDRTGGERLVLYEQRESGPTNLRISGSLDSPPSTISETLSTVNNDFPLVTVEINISTQSTITITSSLEMSILITSSMTSLSPNMFSHMLSSSSSFLHKLSTTPLITPTTLPSELSASFLVVGGIIVAVVCIILVCTCLLIIACIIVCVKKRSSKNDTNITVQDNPAYAPTAGFTIGSPTLQDDPAYASISNTR</sequence>
<keyword evidence="1" id="KW-1133">Transmembrane helix</keyword>
<dbReference type="EnsemblMetazoa" id="XM_020008340.1">
    <property type="protein sequence ID" value="XP_019863899.1"/>
    <property type="gene ID" value="LOC109593102"/>
</dbReference>